<dbReference type="OrthoDB" id="9805576at2"/>
<dbReference type="FunFam" id="3.30.420.40:FF:000007">
    <property type="entry name" value="Glycerol kinase"/>
    <property type="match status" value="1"/>
</dbReference>
<feature type="binding site" evidence="10">
    <location>
        <position position="250"/>
    </location>
    <ligand>
        <name>glycerol</name>
        <dbReference type="ChEBI" id="CHEBI:17754"/>
    </ligand>
</feature>
<evidence type="ECO:0000256" key="1">
    <source>
        <dbReference type="ARBA" id="ARBA00005190"/>
    </source>
</evidence>
<evidence type="ECO:0000256" key="3">
    <source>
        <dbReference type="ARBA" id="ARBA00022679"/>
    </source>
</evidence>
<evidence type="ECO:0000256" key="6">
    <source>
        <dbReference type="ARBA" id="ARBA00022798"/>
    </source>
</evidence>
<feature type="domain" description="Carbohydrate kinase FGGY N-terminal" evidence="12">
    <location>
        <begin position="4"/>
        <end position="256"/>
    </location>
</feature>
<dbReference type="InterPro" id="IPR043129">
    <property type="entry name" value="ATPase_NBD"/>
</dbReference>
<organism evidence="14 15">
    <name type="scientific">Nocardioides luteus</name>
    <dbReference type="NCBI Taxonomy" id="1844"/>
    <lineage>
        <taxon>Bacteria</taxon>
        <taxon>Bacillati</taxon>
        <taxon>Actinomycetota</taxon>
        <taxon>Actinomycetes</taxon>
        <taxon>Propionibacteriales</taxon>
        <taxon>Nocardioidaceae</taxon>
        <taxon>Nocardioides</taxon>
    </lineage>
</organism>
<feature type="binding site" evidence="10">
    <location>
        <position position="83"/>
    </location>
    <ligand>
        <name>glycerol</name>
        <dbReference type="ChEBI" id="CHEBI:17754"/>
    </ligand>
</feature>
<dbReference type="NCBIfam" id="TIGR01311">
    <property type="entry name" value="glycerol_kin"/>
    <property type="match status" value="1"/>
</dbReference>
<feature type="binding site" evidence="10">
    <location>
        <position position="271"/>
    </location>
    <ligand>
        <name>ADP</name>
        <dbReference type="ChEBI" id="CHEBI:456216"/>
    </ligand>
</feature>
<comment type="pathway">
    <text evidence="1 10">Polyol metabolism; glycerol degradation via glycerol kinase pathway; sn-glycerol 3-phosphate from glycerol: step 1/1.</text>
</comment>
<feature type="binding site" evidence="10">
    <location>
        <position position="315"/>
    </location>
    <ligand>
        <name>ATP</name>
        <dbReference type="ChEBI" id="CHEBI:30616"/>
    </ligand>
</feature>
<feature type="binding site" evidence="10">
    <location>
        <position position="271"/>
    </location>
    <ligand>
        <name>ATP</name>
        <dbReference type="ChEBI" id="CHEBI:30616"/>
    </ligand>
</feature>
<evidence type="ECO:0000313" key="15">
    <source>
        <dbReference type="Proteomes" id="UP000033772"/>
    </source>
</evidence>
<feature type="binding site" evidence="10">
    <location>
        <position position="416"/>
    </location>
    <ligand>
        <name>ADP</name>
        <dbReference type="ChEBI" id="CHEBI:456216"/>
    </ligand>
</feature>
<feature type="binding site" evidence="10">
    <location>
        <position position="82"/>
    </location>
    <ligand>
        <name>glycerol</name>
        <dbReference type="ChEBI" id="CHEBI:17754"/>
    </ligand>
</feature>
<dbReference type="UniPathway" id="UPA00618">
    <property type="reaction ID" value="UER00672"/>
</dbReference>
<evidence type="ECO:0000256" key="2">
    <source>
        <dbReference type="ARBA" id="ARBA00009156"/>
    </source>
</evidence>
<feature type="binding site" evidence="10">
    <location>
        <position position="12"/>
    </location>
    <ligand>
        <name>ADP</name>
        <dbReference type="ChEBI" id="CHEBI:456216"/>
    </ligand>
</feature>
<evidence type="ECO:0000256" key="7">
    <source>
        <dbReference type="ARBA" id="ARBA00022840"/>
    </source>
</evidence>
<reference evidence="14" key="1">
    <citation type="submission" date="2016-10" db="EMBL/GenBank/DDBJ databases">
        <title>Draft Genome Sequence of Nocardioides luteus Strain BAFB, an Alkane-Degrading Bacterium Isolated from JP-7 Polluted Soil.</title>
        <authorList>
            <person name="Brown L."/>
            <person name="Ruiz O.N."/>
            <person name="Gunasekera T."/>
        </authorList>
    </citation>
    <scope>NUCLEOTIDE SEQUENCE [LARGE SCALE GENOMIC DNA]</scope>
    <source>
        <strain evidence="14">BAFB</strain>
    </source>
</reference>
<dbReference type="SUPFAM" id="SSF53067">
    <property type="entry name" value="Actin-like ATPase domain"/>
    <property type="match status" value="2"/>
</dbReference>
<feature type="binding site" evidence="10">
    <location>
        <position position="12"/>
    </location>
    <ligand>
        <name>sn-glycerol 3-phosphate</name>
        <dbReference type="ChEBI" id="CHEBI:57597"/>
    </ligand>
</feature>
<comment type="similarity">
    <text evidence="2 10 11">Belongs to the FGGY kinase family.</text>
</comment>
<feature type="domain" description="Carbohydrate kinase FGGY C-terminal" evidence="13">
    <location>
        <begin position="266"/>
        <end position="455"/>
    </location>
</feature>
<evidence type="ECO:0000256" key="9">
    <source>
        <dbReference type="ARBA" id="ARBA00054633"/>
    </source>
</evidence>
<dbReference type="Pfam" id="PF02782">
    <property type="entry name" value="FGGY_C"/>
    <property type="match status" value="1"/>
</dbReference>
<comment type="function">
    <text evidence="9 10">Key enzyme in the regulation of glycerol uptake and metabolism. Catalyzes the phosphorylation of glycerol to yield sn-glycerol 3-phosphate.</text>
</comment>
<dbReference type="InterPro" id="IPR000577">
    <property type="entry name" value="Carb_kinase_FGGY"/>
</dbReference>
<feature type="binding site" evidence="10">
    <location>
        <position position="319"/>
    </location>
    <ligand>
        <name>ATP</name>
        <dbReference type="ChEBI" id="CHEBI:30616"/>
    </ligand>
</feature>
<dbReference type="Proteomes" id="UP000033772">
    <property type="component" value="Unassembled WGS sequence"/>
</dbReference>
<dbReference type="GO" id="GO:0005524">
    <property type="term" value="F:ATP binding"/>
    <property type="evidence" value="ECO:0007669"/>
    <property type="project" value="UniProtKB-UniRule"/>
</dbReference>
<dbReference type="EC" id="2.7.1.30" evidence="10"/>
<dbReference type="GO" id="GO:0005829">
    <property type="term" value="C:cytosol"/>
    <property type="evidence" value="ECO:0007669"/>
    <property type="project" value="TreeGrafter"/>
</dbReference>
<evidence type="ECO:0000259" key="13">
    <source>
        <dbReference type="Pfam" id="PF02782"/>
    </source>
</evidence>
<feature type="binding site" evidence="10">
    <location>
        <position position="249"/>
    </location>
    <ligand>
        <name>glycerol</name>
        <dbReference type="ChEBI" id="CHEBI:17754"/>
    </ligand>
</feature>
<comment type="activity regulation">
    <text evidence="10">Inhibited by fructose 1,6-bisphosphate (FBP).</text>
</comment>
<protein>
    <recommendedName>
        <fullName evidence="10">Glycerol kinase</fullName>
        <ecNumber evidence="10">2.7.1.30</ecNumber>
    </recommendedName>
    <alternativeName>
        <fullName evidence="10">ATP:glycerol 3-phosphotransferase</fullName>
    </alternativeName>
    <alternativeName>
        <fullName evidence="10">Glycerokinase</fullName>
        <shortName evidence="10">GK</shortName>
    </alternativeName>
</protein>
<proteinExistence type="inferred from homology"/>
<dbReference type="PANTHER" id="PTHR10196:SF69">
    <property type="entry name" value="GLYCEROL KINASE"/>
    <property type="match status" value="1"/>
</dbReference>
<dbReference type="PROSITE" id="PS00445">
    <property type="entry name" value="FGGY_KINASES_2"/>
    <property type="match status" value="1"/>
</dbReference>
<dbReference type="InterPro" id="IPR018485">
    <property type="entry name" value="FGGY_C"/>
</dbReference>
<feature type="binding site" evidence="10">
    <location>
        <position position="134"/>
    </location>
    <ligand>
        <name>glycerol</name>
        <dbReference type="ChEBI" id="CHEBI:17754"/>
    </ligand>
</feature>
<sequence length="505" mass="55505">MPDYVAAVDQGTTSTRCMIFDHGGNEVARHQLEHEQIMPKAGWVEHNPVEIWERTSSVIQTALGRKGLTDKDIAALGITNQRETTVVWNRKTGRPYYNAIVWQDTRTDRIASALDRDERGDIIRRKAGLPPATYFAGGKIQWILENVDGVREAAEAGDAIFGTTDSWVVWNLTGGPHGGVHVTDVTNASRTMLMNLETLDWDDELLGFFDIPRQMLPEIRPSSEPNAYGTTLAHGPLKGEIPITGILGDQQAAMVGQVCLDAGEAKNTYGTGNFLLLNTGQELVRSENGLLTTVCYQFGDQPPTYALEGSIAVTGSAVQWLRDQLRVISNAAQSETLAREVEDNGGVYFVPAFSGLFAPYWRSDARGVIVGLSRFNTSGHIARATLESICYQSRDVADAMEKDSGVRLEVLKVDGGVTVNELCMQIQADVLGVEVSRPVVAETTALGAAYAAGLAVGFWKDTDELRQNWNESKRWKPAWSEEQREAGYAGWRKAVDRTLNWVDVD</sequence>
<evidence type="ECO:0000259" key="12">
    <source>
        <dbReference type="Pfam" id="PF00370"/>
    </source>
</evidence>
<dbReference type="InterPro" id="IPR005999">
    <property type="entry name" value="Glycerol_kin"/>
</dbReference>
<dbReference type="RefSeq" id="WP_045549225.1">
    <property type="nucleotide sequence ID" value="NZ_JZDQ02000063.1"/>
</dbReference>
<dbReference type="Pfam" id="PF00370">
    <property type="entry name" value="FGGY_N"/>
    <property type="match status" value="1"/>
</dbReference>
<comment type="catalytic activity">
    <reaction evidence="8 10">
        <text>glycerol + ATP = sn-glycerol 3-phosphate + ADP + H(+)</text>
        <dbReference type="Rhea" id="RHEA:21644"/>
        <dbReference type="ChEBI" id="CHEBI:15378"/>
        <dbReference type="ChEBI" id="CHEBI:17754"/>
        <dbReference type="ChEBI" id="CHEBI:30616"/>
        <dbReference type="ChEBI" id="CHEBI:57597"/>
        <dbReference type="ChEBI" id="CHEBI:456216"/>
        <dbReference type="EC" id="2.7.1.30"/>
    </reaction>
</comment>
<dbReference type="GO" id="GO:0004370">
    <property type="term" value="F:glycerol kinase activity"/>
    <property type="evidence" value="ECO:0007669"/>
    <property type="project" value="UniProtKB-UniRule"/>
</dbReference>
<feature type="binding site" evidence="10">
    <location>
        <position position="14"/>
    </location>
    <ligand>
        <name>ATP</name>
        <dbReference type="ChEBI" id="CHEBI:30616"/>
    </ligand>
</feature>
<feature type="binding site" evidence="10">
    <location>
        <position position="83"/>
    </location>
    <ligand>
        <name>sn-glycerol 3-phosphate</name>
        <dbReference type="ChEBI" id="CHEBI:57597"/>
    </ligand>
</feature>
<evidence type="ECO:0000256" key="8">
    <source>
        <dbReference type="ARBA" id="ARBA00052101"/>
    </source>
</evidence>
<comment type="caution">
    <text evidence="14">The sequence shown here is derived from an EMBL/GenBank/DDBJ whole genome shotgun (WGS) entry which is preliminary data.</text>
</comment>
<dbReference type="Gene3D" id="3.30.420.40">
    <property type="match status" value="2"/>
</dbReference>
<evidence type="ECO:0000256" key="11">
    <source>
        <dbReference type="RuleBase" id="RU003733"/>
    </source>
</evidence>
<feature type="binding site" evidence="10">
    <location>
        <position position="82"/>
    </location>
    <ligand>
        <name>sn-glycerol 3-phosphate</name>
        <dbReference type="ChEBI" id="CHEBI:57597"/>
    </ligand>
</feature>
<dbReference type="GO" id="GO:0019563">
    <property type="term" value="P:glycerol catabolic process"/>
    <property type="evidence" value="ECO:0007669"/>
    <property type="project" value="UniProtKB-UniRule"/>
</dbReference>
<dbReference type="STRING" id="1844.UG56_026930"/>
<feature type="binding site" evidence="10">
    <location>
        <position position="420"/>
    </location>
    <ligand>
        <name>ADP</name>
        <dbReference type="ChEBI" id="CHEBI:456216"/>
    </ligand>
</feature>
<evidence type="ECO:0000313" key="14">
    <source>
        <dbReference type="EMBL" id="OIJ23618.1"/>
    </source>
</evidence>
<keyword evidence="3 10" id="KW-0808">Transferase</keyword>
<dbReference type="AlphaFoldDB" id="A0A1J4MWF2"/>
<feature type="binding site" evidence="10">
    <location>
        <position position="134"/>
    </location>
    <ligand>
        <name>sn-glycerol 3-phosphate</name>
        <dbReference type="ChEBI" id="CHEBI:57597"/>
    </ligand>
</feature>
<keyword evidence="15" id="KW-1185">Reference proteome</keyword>
<feature type="binding site" evidence="10">
    <location>
        <position position="13"/>
    </location>
    <ligand>
        <name>ATP</name>
        <dbReference type="ChEBI" id="CHEBI:30616"/>
    </ligand>
</feature>
<dbReference type="FunFam" id="3.30.420.40:FF:000008">
    <property type="entry name" value="Glycerol kinase"/>
    <property type="match status" value="1"/>
</dbReference>
<dbReference type="InterPro" id="IPR018483">
    <property type="entry name" value="Carb_kinase_FGGY_CS"/>
</dbReference>
<feature type="binding site" evidence="10">
    <location>
        <position position="249"/>
    </location>
    <ligand>
        <name>sn-glycerol 3-phosphate</name>
        <dbReference type="ChEBI" id="CHEBI:57597"/>
    </ligand>
</feature>
<dbReference type="CDD" id="cd07769">
    <property type="entry name" value="ASKHA_NBD_FGGY_GK"/>
    <property type="match status" value="1"/>
</dbReference>
<keyword evidence="6 10" id="KW-0319">Glycerol metabolism</keyword>
<dbReference type="PIRSF" id="PIRSF000538">
    <property type="entry name" value="GlpK"/>
    <property type="match status" value="1"/>
</dbReference>
<feature type="binding site" evidence="10">
    <location>
        <position position="416"/>
    </location>
    <ligand>
        <name>ATP</name>
        <dbReference type="ChEBI" id="CHEBI:30616"/>
    </ligand>
</feature>
<dbReference type="EMBL" id="JZDQ02000063">
    <property type="protein sequence ID" value="OIJ23618.1"/>
    <property type="molecule type" value="Genomic_DNA"/>
</dbReference>
<dbReference type="InterPro" id="IPR018484">
    <property type="entry name" value="FGGY_N"/>
</dbReference>
<dbReference type="HAMAP" id="MF_00186">
    <property type="entry name" value="Glycerol_kin"/>
    <property type="match status" value="1"/>
</dbReference>
<name>A0A1J4MWF2_9ACTN</name>
<accession>A0A1J4MWF2</accession>
<dbReference type="PANTHER" id="PTHR10196">
    <property type="entry name" value="SUGAR KINASE"/>
    <property type="match status" value="1"/>
</dbReference>
<dbReference type="GO" id="GO:0006072">
    <property type="term" value="P:glycerol-3-phosphate metabolic process"/>
    <property type="evidence" value="ECO:0007669"/>
    <property type="project" value="InterPro"/>
</dbReference>
<evidence type="ECO:0000256" key="10">
    <source>
        <dbReference type="HAMAP-Rule" id="MF_00186"/>
    </source>
</evidence>
<gene>
    <name evidence="10" type="primary">glpK</name>
    <name evidence="14" type="ORF">UG56_026930</name>
</gene>
<keyword evidence="5 10" id="KW-0418">Kinase</keyword>
<keyword evidence="4 10" id="KW-0547">Nucleotide-binding</keyword>
<evidence type="ECO:0000256" key="4">
    <source>
        <dbReference type="ARBA" id="ARBA00022741"/>
    </source>
</evidence>
<feature type="binding site" evidence="10">
    <location>
        <position position="315"/>
    </location>
    <ligand>
        <name>ADP</name>
        <dbReference type="ChEBI" id="CHEBI:456216"/>
    </ligand>
</feature>
<feature type="binding site" evidence="10">
    <location>
        <position position="16"/>
    </location>
    <ligand>
        <name>ADP</name>
        <dbReference type="ChEBI" id="CHEBI:456216"/>
    </ligand>
</feature>
<dbReference type="NCBIfam" id="NF000756">
    <property type="entry name" value="PRK00047.1"/>
    <property type="match status" value="1"/>
</dbReference>
<feature type="binding site" evidence="10">
    <location>
        <position position="12"/>
    </location>
    <ligand>
        <name>ATP</name>
        <dbReference type="ChEBI" id="CHEBI:30616"/>
    </ligand>
</feature>
<evidence type="ECO:0000256" key="5">
    <source>
        <dbReference type="ARBA" id="ARBA00022777"/>
    </source>
</evidence>
<keyword evidence="7 10" id="KW-0067">ATP-binding</keyword>